<dbReference type="Proteomes" id="UP001139502">
    <property type="component" value="Unassembled WGS sequence"/>
</dbReference>
<dbReference type="RefSeq" id="WP_254168000.1">
    <property type="nucleotide sequence ID" value="NZ_JANAFB010000037.1"/>
</dbReference>
<comment type="caution">
    <text evidence="2">The sequence shown here is derived from an EMBL/GenBank/DDBJ whole genome shotgun (WGS) entry which is preliminary data.</text>
</comment>
<accession>A0A9X2KJ73</accession>
<name>A0A9X2KJ73_9MICC</name>
<evidence type="ECO:0000313" key="3">
    <source>
        <dbReference type="Proteomes" id="UP001139502"/>
    </source>
</evidence>
<dbReference type="AlphaFoldDB" id="A0A9X2KJ73"/>
<evidence type="ECO:0000256" key="1">
    <source>
        <dbReference type="SAM" id="MobiDB-lite"/>
    </source>
</evidence>
<proteinExistence type="predicted"/>
<feature type="region of interest" description="Disordered" evidence="1">
    <location>
        <begin position="1"/>
        <end position="32"/>
    </location>
</feature>
<gene>
    <name evidence="2" type="ORF">NBM05_12525</name>
</gene>
<sequence length="77" mass="7719">MPDTSAPASPAAAPAPPAVEVSPESVAAGGREEAERALGEELLALTVRARSLGVDPERALRGAVRGFVEASRAVGKA</sequence>
<keyword evidence="3" id="KW-1185">Reference proteome</keyword>
<evidence type="ECO:0000313" key="2">
    <source>
        <dbReference type="EMBL" id="MCP3426805.1"/>
    </source>
</evidence>
<organism evidence="2 3">
    <name type="scientific">Rothia santali</name>
    <dbReference type="NCBI Taxonomy" id="2949643"/>
    <lineage>
        <taxon>Bacteria</taxon>
        <taxon>Bacillati</taxon>
        <taxon>Actinomycetota</taxon>
        <taxon>Actinomycetes</taxon>
        <taxon>Micrococcales</taxon>
        <taxon>Micrococcaceae</taxon>
        <taxon>Rothia</taxon>
    </lineage>
</organism>
<feature type="compositionally biased region" description="Low complexity" evidence="1">
    <location>
        <begin position="1"/>
        <end position="29"/>
    </location>
</feature>
<dbReference type="Gene3D" id="1.10.287.1080">
    <property type="entry name" value="MazG-like"/>
    <property type="match status" value="1"/>
</dbReference>
<protein>
    <submittedName>
        <fullName evidence="2">Uncharacterized protein</fullName>
    </submittedName>
</protein>
<dbReference type="EMBL" id="JANAFB010000037">
    <property type="protein sequence ID" value="MCP3426805.1"/>
    <property type="molecule type" value="Genomic_DNA"/>
</dbReference>
<reference evidence="2" key="1">
    <citation type="submission" date="2022-06" db="EMBL/GenBank/DDBJ databases">
        <title>Rothia sp. isolated from sandalwood seedling.</title>
        <authorList>
            <person name="Tuikhar N."/>
            <person name="Kirdat K."/>
            <person name="Thorat V."/>
            <person name="Swetha P."/>
            <person name="Padma S."/>
            <person name="Sundararaj R."/>
            <person name="Yadav A."/>
        </authorList>
    </citation>
    <scope>NUCLEOTIDE SEQUENCE</scope>
    <source>
        <strain evidence="2">AR01</strain>
    </source>
</reference>